<dbReference type="Proteomes" id="UP000282106">
    <property type="component" value="Unassembled WGS sequence"/>
</dbReference>
<evidence type="ECO:0000256" key="7">
    <source>
        <dbReference type="ARBA" id="ARBA00023002"/>
    </source>
</evidence>
<proteinExistence type="inferred from homology"/>
<dbReference type="InParanoid" id="A0A3N0VGX4"/>
<dbReference type="NCBIfam" id="TIGR03075">
    <property type="entry name" value="PQQ_enz_alc_DH"/>
    <property type="match status" value="1"/>
</dbReference>
<reference evidence="15 16" key="1">
    <citation type="submission" date="2018-10" db="EMBL/GenBank/DDBJ databases">
        <authorList>
            <person name="Chen W.-M."/>
        </authorList>
    </citation>
    <scope>NUCLEOTIDE SEQUENCE [LARGE SCALE GENOMIC DNA]</scope>
    <source>
        <strain evidence="15 16">THS-13</strain>
    </source>
</reference>
<feature type="binding site" evidence="11">
    <location>
        <position position="137"/>
    </location>
    <ligand>
        <name>pyrroloquinoline quinone</name>
        <dbReference type="ChEBI" id="CHEBI:58442"/>
    </ligand>
</feature>
<comment type="similarity">
    <text evidence="1">Belongs to the bacterial PQQ dehydrogenase family.</text>
</comment>
<gene>
    <name evidence="15" type="ORF">ED208_06115</name>
</gene>
<dbReference type="PROSITE" id="PS51007">
    <property type="entry name" value="CYTC"/>
    <property type="match status" value="1"/>
</dbReference>
<dbReference type="InterPro" id="IPR011047">
    <property type="entry name" value="Quinoprotein_ADH-like_sf"/>
</dbReference>
<evidence type="ECO:0000259" key="14">
    <source>
        <dbReference type="PROSITE" id="PS51007"/>
    </source>
</evidence>
<keyword evidence="8 12" id="KW-0408">Iron</keyword>
<comment type="cofactor">
    <cofactor evidence="12">
        <name>Ca(2+)</name>
        <dbReference type="ChEBI" id="CHEBI:29108"/>
    </cofactor>
    <text evidence="12">Binds 1 Ca(2+) ion per subunit.</text>
</comment>
<dbReference type="InterPro" id="IPR009056">
    <property type="entry name" value="Cyt_c-like_dom"/>
</dbReference>
<comment type="cofactor">
    <cofactor evidence="11">
        <name>heme c</name>
        <dbReference type="ChEBI" id="CHEBI:61717"/>
    </cofactor>
    <text evidence="11">Binds 1 heme c group per subunit.</text>
</comment>
<evidence type="ECO:0000313" key="15">
    <source>
        <dbReference type="EMBL" id="ROH91944.1"/>
    </source>
</evidence>
<dbReference type="GO" id="GO:0005509">
    <property type="term" value="F:calcium ion binding"/>
    <property type="evidence" value="ECO:0007669"/>
    <property type="project" value="InterPro"/>
</dbReference>
<sequence>MLLARNAARWSRALALALFAISTGLSQPATAEIDNAALANQADSRNWAAWGKNFDEQRFSTLDQINKQTVSRLGLAWSLELNDVWNVSSQPLAIDGVLYFAVGYSVVHAVDARTGTLLWKYDPKIDSKKMRMAWGSRGLAYWQGKVYTGVQDGRLFALDAKTGQLVWETLTTEPGDNRYITGAPRVWAGKDGKGRVIIGHGGADFGHVRGYVTAYDAETGKQDWRWWVVPGNPADGFENKAMEAAAKTWSGEWWKFGGGGTVWNAMTYDPEFNRIYLGTGNGSPWNAKLRNPGGGDNLYLCSVVALDADTGEYLWHYQTTPNETWDFNSTMDMVLATVEIAGKPRKVIFHAPKNGFMYVLDRETGKLISAEKLGKVTWAEKVDMATGRPVENKGVRYEGGEALTWPGSGGLHNWQPMAYSPRTGLVYIPAREMAGYYNDKEIDPRTWQMDKDGPLGIAGFFDDVPKNAGKSSLLAWNPLSQTKAWELPTPGATAGGVIATQGGLVFQGQADGKFVAHDADTGAVLWSADMGVGTQAPPLTYEVDGKQYVSVLAGWAGGQMLLGSLSAQHGWVGREHPRRLLTFALDGQAALPASAAPSEVKPLHEPGFAIDPALAAKGKPLYGKNCTICHGTGVVAGGYAPDLRASPVPLAAPAFKAIVQGGALEARGMPKFDELSDEELDSIRHYIRLRAEEKPTLWSQVKAIWGFIVLMVKMELLKRGWIDG</sequence>
<dbReference type="SMART" id="SM00564">
    <property type="entry name" value="PQQ"/>
    <property type="match status" value="5"/>
</dbReference>
<dbReference type="Gene3D" id="1.10.760.10">
    <property type="entry name" value="Cytochrome c-like domain"/>
    <property type="match status" value="1"/>
</dbReference>
<keyword evidence="6 11" id="KW-0634">PQQ</keyword>
<evidence type="ECO:0000313" key="16">
    <source>
        <dbReference type="Proteomes" id="UP000282106"/>
    </source>
</evidence>
<evidence type="ECO:0000256" key="4">
    <source>
        <dbReference type="ARBA" id="ARBA00022729"/>
    </source>
</evidence>
<feature type="binding site" evidence="11">
    <location>
        <position position="261"/>
    </location>
    <ligand>
        <name>pyrroloquinoline quinone</name>
        <dbReference type="ChEBI" id="CHEBI:58442"/>
    </ligand>
</feature>
<dbReference type="PANTHER" id="PTHR32303">
    <property type="entry name" value="QUINOPROTEIN ALCOHOL DEHYDROGENASE (CYTOCHROME C)"/>
    <property type="match status" value="1"/>
</dbReference>
<feature type="binding site" description="axial binding residue" evidence="12">
    <location>
        <position position="630"/>
    </location>
    <ligand>
        <name>heme c</name>
        <dbReference type="ChEBI" id="CHEBI:61717"/>
    </ligand>
    <ligandPart>
        <name>Fe</name>
        <dbReference type="ChEBI" id="CHEBI:18248"/>
    </ligandPart>
</feature>
<accession>A0A3N0VGX4</accession>
<protein>
    <submittedName>
        <fullName evidence="15">PQQ-dependent dehydrogenase, methanol/ethanol family</fullName>
        <ecNumber evidence="15">1.1.2.-</ecNumber>
    </submittedName>
</protein>
<evidence type="ECO:0000256" key="3">
    <source>
        <dbReference type="ARBA" id="ARBA00022723"/>
    </source>
</evidence>
<dbReference type="Pfam" id="PF01011">
    <property type="entry name" value="PQQ"/>
    <property type="match status" value="2"/>
</dbReference>
<dbReference type="EC" id="1.1.2.-" evidence="15"/>
<dbReference type="GO" id="GO:0020037">
    <property type="term" value="F:heme binding"/>
    <property type="evidence" value="ECO:0007669"/>
    <property type="project" value="InterPro"/>
</dbReference>
<keyword evidence="2 11" id="KW-0349">Heme</keyword>
<dbReference type="InterPro" id="IPR017512">
    <property type="entry name" value="PQQ_MeOH/EtOH_DH"/>
</dbReference>
<dbReference type="RefSeq" id="WP_123210988.1">
    <property type="nucleotide sequence ID" value="NZ_RJVO01000002.1"/>
</dbReference>
<keyword evidence="9" id="KW-1015">Disulfide bond</keyword>
<comment type="caution">
    <text evidence="15">The sequence shown here is derived from an EMBL/GenBank/DDBJ whole genome shotgun (WGS) entry which is preliminary data.</text>
</comment>
<dbReference type="GO" id="GO:0009055">
    <property type="term" value="F:electron transfer activity"/>
    <property type="evidence" value="ECO:0007669"/>
    <property type="project" value="InterPro"/>
</dbReference>
<evidence type="ECO:0000256" key="12">
    <source>
        <dbReference type="PIRSR" id="PIRSR617512-3"/>
    </source>
</evidence>
<feature type="binding site" description="covalent" evidence="11">
    <location>
        <position position="629"/>
    </location>
    <ligand>
        <name>heme c</name>
        <dbReference type="ChEBI" id="CHEBI:61717"/>
    </ligand>
</feature>
<dbReference type="InterPro" id="IPR018391">
    <property type="entry name" value="PQQ_b-propeller_rpt"/>
</dbReference>
<feature type="active site" description="Proton acceptor" evidence="10">
    <location>
        <position position="326"/>
    </location>
</feature>
<evidence type="ECO:0000256" key="6">
    <source>
        <dbReference type="ARBA" id="ARBA00022891"/>
    </source>
</evidence>
<feature type="binding site" evidence="11">
    <location>
        <position position="181"/>
    </location>
    <ligand>
        <name>pyrroloquinoline quinone</name>
        <dbReference type="ChEBI" id="CHEBI:58442"/>
    </ligand>
</feature>
<dbReference type="AlphaFoldDB" id="A0A3N0VGX4"/>
<evidence type="ECO:0000256" key="9">
    <source>
        <dbReference type="ARBA" id="ARBA00023157"/>
    </source>
</evidence>
<feature type="signal peptide" evidence="13">
    <location>
        <begin position="1"/>
        <end position="31"/>
    </location>
</feature>
<feature type="binding site" evidence="11">
    <location>
        <position position="353"/>
    </location>
    <ligand>
        <name>pyrroloquinoline quinone</name>
        <dbReference type="ChEBI" id="CHEBI:58442"/>
    </ligand>
</feature>
<feature type="binding site" evidence="12">
    <location>
        <position position="326"/>
    </location>
    <ligand>
        <name>Ca(2+)</name>
        <dbReference type="ChEBI" id="CHEBI:29108"/>
    </ligand>
</feature>
<keyword evidence="3 12" id="KW-0479">Metal-binding</keyword>
<dbReference type="Pfam" id="PF13442">
    <property type="entry name" value="Cytochrome_CBB3"/>
    <property type="match status" value="1"/>
</dbReference>
<evidence type="ECO:0000256" key="11">
    <source>
        <dbReference type="PIRSR" id="PIRSR617512-2"/>
    </source>
</evidence>
<dbReference type="FunCoup" id="A0A3N0VGX4">
    <property type="interactions" value="39"/>
</dbReference>
<evidence type="ECO:0000256" key="1">
    <source>
        <dbReference type="ARBA" id="ARBA00008156"/>
    </source>
</evidence>
<keyword evidence="16" id="KW-1185">Reference proteome</keyword>
<feature type="binding site" evidence="11">
    <location>
        <begin position="202"/>
        <end position="203"/>
    </location>
    <ligand>
        <name>pyrroloquinoline quinone</name>
        <dbReference type="ChEBI" id="CHEBI:58442"/>
    </ligand>
</feature>
<dbReference type="InterPro" id="IPR036909">
    <property type="entry name" value="Cyt_c-like_dom_sf"/>
</dbReference>
<dbReference type="EMBL" id="RJVO01000002">
    <property type="protein sequence ID" value="ROH91944.1"/>
    <property type="molecule type" value="Genomic_DNA"/>
</dbReference>
<feature type="binding site" description="axial binding residue" evidence="12">
    <location>
        <position position="669"/>
    </location>
    <ligand>
        <name>heme c</name>
        <dbReference type="ChEBI" id="CHEBI:61717"/>
    </ligand>
    <ligandPart>
        <name>Fe</name>
        <dbReference type="ChEBI" id="CHEBI:18248"/>
    </ligandPart>
</feature>
<dbReference type="GO" id="GO:0016614">
    <property type="term" value="F:oxidoreductase activity, acting on CH-OH group of donors"/>
    <property type="evidence" value="ECO:0007669"/>
    <property type="project" value="InterPro"/>
</dbReference>
<comment type="cofactor">
    <cofactor evidence="11">
        <name>pyrroloquinoline quinone</name>
        <dbReference type="ChEBI" id="CHEBI:58442"/>
    </cofactor>
    <text evidence="11">Binds 1 PQQ group per subunit.</text>
</comment>
<feature type="binding site" description="covalent" evidence="11">
    <location>
        <position position="626"/>
    </location>
    <ligand>
        <name>heme c</name>
        <dbReference type="ChEBI" id="CHEBI:61717"/>
    </ligand>
</feature>
<dbReference type="Gene3D" id="2.140.10.10">
    <property type="entry name" value="Quinoprotein alcohol dehydrogenase-like superfamily"/>
    <property type="match status" value="1"/>
</dbReference>
<organism evidence="15 16">
    <name type="scientific">Stagnimonas aquatica</name>
    <dbReference type="NCBI Taxonomy" id="2689987"/>
    <lineage>
        <taxon>Bacteria</taxon>
        <taxon>Pseudomonadati</taxon>
        <taxon>Pseudomonadota</taxon>
        <taxon>Gammaproteobacteria</taxon>
        <taxon>Nevskiales</taxon>
        <taxon>Nevskiaceae</taxon>
        <taxon>Stagnimonas</taxon>
    </lineage>
</organism>
<keyword evidence="7 15" id="KW-0560">Oxidoreductase</keyword>
<keyword evidence="5 12" id="KW-0106">Calcium</keyword>
<dbReference type="SUPFAM" id="SSF46626">
    <property type="entry name" value="Cytochrome c"/>
    <property type="match status" value="1"/>
</dbReference>
<feature type="binding site" evidence="12">
    <location>
        <position position="281"/>
    </location>
    <ligand>
        <name>Ca(2+)</name>
        <dbReference type="ChEBI" id="CHEBI:29108"/>
    </ligand>
</feature>
<dbReference type="InterPro" id="IPR002372">
    <property type="entry name" value="PQQ_rpt_dom"/>
</dbReference>
<evidence type="ECO:0000256" key="13">
    <source>
        <dbReference type="SAM" id="SignalP"/>
    </source>
</evidence>
<feature type="binding site" evidence="11">
    <location>
        <begin position="413"/>
        <end position="414"/>
    </location>
    <ligand>
        <name>pyrroloquinoline quinone</name>
        <dbReference type="ChEBI" id="CHEBI:58442"/>
    </ligand>
</feature>
<evidence type="ECO:0000256" key="10">
    <source>
        <dbReference type="PIRSR" id="PIRSR617512-1"/>
    </source>
</evidence>
<evidence type="ECO:0000256" key="8">
    <source>
        <dbReference type="ARBA" id="ARBA00023004"/>
    </source>
</evidence>
<name>A0A3N0VGX4_9GAMM</name>
<keyword evidence="4 13" id="KW-0732">Signal</keyword>
<evidence type="ECO:0000256" key="2">
    <source>
        <dbReference type="ARBA" id="ARBA00022617"/>
    </source>
</evidence>
<feature type="chain" id="PRO_5018076811" evidence="13">
    <location>
        <begin position="32"/>
        <end position="724"/>
    </location>
</feature>
<feature type="domain" description="Cytochrome c" evidence="14">
    <location>
        <begin position="613"/>
        <end position="691"/>
    </location>
</feature>
<dbReference type="GO" id="GO:0016020">
    <property type="term" value="C:membrane"/>
    <property type="evidence" value="ECO:0007669"/>
    <property type="project" value="InterPro"/>
</dbReference>
<evidence type="ECO:0000256" key="5">
    <source>
        <dbReference type="ARBA" id="ARBA00022837"/>
    </source>
</evidence>
<dbReference type="SUPFAM" id="SSF50998">
    <property type="entry name" value="Quinoprotein alcohol dehydrogenase-like"/>
    <property type="match status" value="1"/>
</dbReference>